<dbReference type="Proteomes" id="UP000807716">
    <property type="component" value="Unassembled WGS sequence"/>
</dbReference>
<reference evidence="1" key="1">
    <citation type="journal article" date="2020" name="Fungal Divers.">
        <title>Resolving the Mortierellaceae phylogeny through synthesis of multi-gene phylogenetics and phylogenomics.</title>
        <authorList>
            <person name="Vandepol N."/>
            <person name="Liber J."/>
            <person name="Desiro A."/>
            <person name="Na H."/>
            <person name="Kennedy M."/>
            <person name="Barry K."/>
            <person name="Grigoriev I.V."/>
            <person name="Miller A.N."/>
            <person name="O'Donnell K."/>
            <person name="Stajich J.E."/>
            <person name="Bonito G."/>
        </authorList>
    </citation>
    <scope>NUCLEOTIDE SEQUENCE</scope>
    <source>
        <strain evidence="1">BC1065</strain>
    </source>
</reference>
<comment type="caution">
    <text evidence="1">The sequence shown here is derived from an EMBL/GenBank/DDBJ whole genome shotgun (WGS) entry which is preliminary data.</text>
</comment>
<dbReference type="AlphaFoldDB" id="A0A9P6PZ39"/>
<organism evidence="1 2">
    <name type="scientific">Actinomortierella ambigua</name>
    <dbReference type="NCBI Taxonomy" id="1343610"/>
    <lineage>
        <taxon>Eukaryota</taxon>
        <taxon>Fungi</taxon>
        <taxon>Fungi incertae sedis</taxon>
        <taxon>Mucoromycota</taxon>
        <taxon>Mortierellomycotina</taxon>
        <taxon>Mortierellomycetes</taxon>
        <taxon>Mortierellales</taxon>
        <taxon>Mortierellaceae</taxon>
        <taxon>Actinomortierella</taxon>
    </lineage>
</organism>
<proteinExistence type="predicted"/>
<dbReference type="OrthoDB" id="3219649at2759"/>
<sequence>MALITTAAAGGTPLSQAQAEERLVPNSITASSTGNCTNKNNPSCTSYQGILSGTVDAVIALKKASGCSSLVITGATEVGHGDGQYSHRNGHRVDLRHQQCLDNYIKSALARIGNRSDGFPQWKAPSGIIYCDEGTHWNIVVF</sequence>
<gene>
    <name evidence="1" type="ORF">DFQ27_005418</name>
</gene>
<dbReference type="EMBL" id="JAAAJB010000386">
    <property type="protein sequence ID" value="KAG0256903.1"/>
    <property type="molecule type" value="Genomic_DNA"/>
</dbReference>
<protein>
    <submittedName>
        <fullName evidence="1">Uncharacterized protein</fullName>
    </submittedName>
</protein>
<accession>A0A9P6PZ39</accession>
<evidence type="ECO:0000313" key="2">
    <source>
        <dbReference type="Proteomes" id="UP000807716"/>
    </source>
</evidence>
<evidence type="ECO:0000313" key="1">
    <source>
        <dbReference type="EMBL" id="KAG0256903.1"/>
    </source>
</evidence>
<name>A0A9P6PZ39_9FUNG</name>
<keyword evidence="2" id="KW-1185">Reference proteome</keyword>